<gene>
    <name evidence="1" type="ORF">MQN93_08430</name>
</gene>
<protein>
    <submittedName>
        <fullName evidence="1">Uncharacterized protein</fullName>
    </submittedName>
</protein>
<dbReference type="RefSeq" id="WP_242708970.1">
    <property type="nucleotide sequence ID" value="NZ_JALDAX010000003.1"/>
</dbReference>
<evidence type="ECO:0000313" key="2">
    <source>
        <dbReference type="Proteomes" id="UP001165270"/>
    </source>
</evidence>
<comment type="caution">
    <text evidence="1">The sequence shown here is derived from an EMBL/GenBank/DDBJ whole genome shotgun (WGS) entry which is preliminary data.</text>
</comment>
<dbReference type="Proteomes" id="UP001165270">
    <property type="component" value="Unassembled WGS sequence"/>
</dbReference>
<name>A0ABS9XCF4_9ACTN</name>
<proteinExistence type="predicted"/>
<accession>A0ABS9XCF4</accession>
<sequence length="55" mass="5781">MDTMQGNTLVITAAHDDLVIEEFGRGAIAHQAPLMTHLCGVTQLPAAVDAAQHQA</sequence>
<keyword evidence="2" id="KW-1185">Reference proteome</keyword>
<organism evidence="1 2">
    <name type="scientific">Streptomyces spinosisporus</name>
    <dbReference type="NCBI Taxonomy" id="2927582"/>
    <lineage>
        <taxon>Bacteria</taxon>
        <taxon>Bacillati</taxon>
        <taxon>Actinomycetota</taxon>
        <taxon>Actinomycetes</taxon>
        <taxon>Kitasatosporales</taxon>
        <taxon>Streptomycetaceae</taxon>
        <taxon>Streptomyces</taxon>
    </lineage>
</organism>
<dbReference type="EMBL" id="JALDAX010000003">
    <property type="protein sequence ID" value="MCI3239749.1"/>
    <property type="molecule type" value="Genomic_DNA"/>
</dbReference>
<reference evidence="1" key="1">
    <citation type="submission" date="2022-03" db="EMBL/GenBank/DDBJ databases">
        <title>Streptomyces 7R015 and 7R016 isolated from Barleria lupulina in Thailand.</title>
        <authorList>
            <person name="Kanchanasin P."/>
            <person name="Phongsopitanun W."/>
            <person name="Tanasupawat S."/>
        </authorList>
    </citation>
    <scope>NUCLEOTIDE SEQUENCE</scope>
    <source>
        <strain evidence="1">7R016</strain>
    </source>
</reference>
<evidence type="ECO:0000313" key="1">
    <source>
        <dbReference type="EMBL" id="MCI3239749.1"/>
    </source>
</evidence>